<feature type="region of interest" description="Disordered" evidence="1">
    <location>
        <begin position="49"/>
        <end position="68"/>
    </location>
</feature>
<protein>
    <submittedName>
        <fullName evidence="2">ABC transporter substrate-binding protein</fullName>
    </submittedName>
</protein>
<gene>
    <name evidence="2" type="primary">ytfQ_3</name>
    <name evidence="2" type="ORF">NCTC11126_02360</name>
</gene>
<dbReference type="AlphaFoldDB" id="A0A2X1J5R5"/>
<evidence type="ECO:0000313" key="3">
    <source>
        <dbReference type="Proteomes" id="UP000250561"/>
    </source>
</evidence>
<dbReference type="SUPFAM" id="SSF53822">
    <property type="entry name" value="Periplasmic binding protein-like I"/>
    <property type="match status" value="1"/>
</dbReference>
<sequence>MVIGAIQAIKEAGLKPGKDILTGSIDGVPDIYKAMIDGEANASVELTPNMAVPPSTRWRNTKKDGTMP</sequence>
<dbReference type="Proteomes" id="UP000250561">
    <property type="component" value="Unassembled WGS sequence"/>
</dbReference>
<dbReference type="InterPro" id="IPR028082">
    <property type="entry name" value="Peripla_BP_I"/>
</dbReference>
<proteinExistence type="predicted"/>
<organism evidence="2 3">
    <name type="scientific">Escherichia coli</name>
    <dbReference type="NCBI Taxonomy" id="562"/>
    <lineage>
        <taxon>Bacteria</taxon>
        <taxon>Pseudomonadati</taxon>
        <taxon>Pseudomonadota</taxon>
        <taxon>Gammaproteobacteria</taxon>
        <taxon>Enterobacterales</taxon>
        <taxon>Enterobacteriaceae</taxon>
        <taxon>Escherichia</taxon>
    </lineage>
</organism>
<name>A0A2X1J5R5_ECOLX</name>
<reference evidence="2 3" key="1">
    <citation type="submission" date="2018-06" db="EMBL/GenBank/DDBJ databases">
        <authorList>
            <consortium name="Pathogen Informatics"/>
            <person name="Doyle S."/>
        </authorList>
    </citation>
    <scope>NUCLEOTIDE SEQUENCE [LARGE SCALE GENOMIC DNA]</scope>
    <source>
        <strain evidence="2 3">NCTC11126</strain>
    </source>
</reference>
<accession>A0A2X1J5R5</accession>
<evidence type="ECO:0000313" key="2">
    <source>
        <dbReference type="EMBL" id="SPW42948.1"/>
    </source>
</evidence>
<dbReference type="EMBL" id="UARS01000005">
    <property type="protein sequence ID" value="SPW42948.1"/>
    <property type="molecule type" value="Genomic_DNA"/>
</dbReference>
<dbReference type="Gene3D" id="3.40.50.2300">
    <property type="match status" value="1"/>
</dbReference>
<evidence type="ECO:0000256" key="1">
    <source>
        <dbReference type="SAM" id="MobiDB-lite"/>
    </source>
</evidence>